<reference evidence="1 2" key="1">
    <citation type="submission" date="2019-08" db="EMBL/GenBank/DDBJ databases">
        <authorList>
            <person name="Peeters C."/>
        </authorList>
    </citation>
    <scope>NUCLEOTIDE SEQUENCE [LARGE SCALE GENOMIC DNA]</scope>
    <source>
        <strain evidence="1 2">LMG 31113</strain>
    </source>
</reference>
<gene>
    <name evidence="1" type="ORF">PFI31113_00860</name>
</gene>
<sequence length="29" mass="3111">MSKKTKLERPVSGKLPSLEAIVGIPGFAR</sequence>
<dbReference type="AlphaFoldDB" id="A0A5E4SKG0"/>
<accession>A0A5E4SKG0</accession>
<dbReference type="Proteomes" id="UP000382577">
    <property type="component" value="Unassembled WGS sequence"/>
</dbReference>
<protein>
    <submittedName>
        <fullName evidence="1">Uncharacterized protein</fullName>
    </submittedName>
</protein>
<evidence type="ECO:0000313" key="1">
    <source>
        <dbReference type="EMBL" id="VVD76157.1"/>
    </source>
</evidence>
<name>A0A5E4SKG0_9BURK</name>
<organism evidence="1 2">
    <name type="scientific">Pandoraea fibrosis</name>
    <dbReference type="NCBI Taxonomy" id="1891094"/>
    <lineage>
        <taxon>Bacteria</taxon>
        <taxon>Pseudomonadati</taxon>
        <taxon>Pseudomonadota</taxon>
        <taxon>Betaproteobacteria</taxon>
        <taxon>Burkholderiales</taxon>
        <taxon>Burkholderiaceae</taxon>
        <taxon>Pandoraea</taxon>
    </lineage>
</organism>
<evidence type="ECO:0000313" key="2">
    <source>
        <dbReference type="Proteomes" id="UP000382577"/>
    </source>
</evidence>
<dbReference type="EMBL" id="CABPRW010000002">
    <property type="protein sequence ID" value="VVD76157.1"/>
    <property type="molecule type" value="Genomic_DNA"/>
</dbReference>
<proteinExistence type="predicted"/>